<dbReference type="CDD" id="cd20897">
    <property type="entry name" value="Smlt3025-like"/>
    <property type="match status" value="1"/>
</dbReference>
<evidence type="ECO:0000313" key="2">
    <source>
        <dbReference type="EMBL" id="SAM58024.1"/>
    </source>
</evidence>
<name>A0A1C3H2E2_9GAMM</name>
<sequence>MKEYPPKTHGVALIAALFFAILLASCEQPKKSAASSSKTTATAPVAAAETTTTPPKLNTEGNDKTPSPTAADIAALSNAMHGAASQQPDDAPKDQYGEPYIIGTLGGVPVNLPSSVVRFVEYVDSPGWDMDKIRSYNPPTRNYQSVLKSFDFAFRNSDGALYDENKRDLVKQYRAEQSAGGDDWVRVIISAAPVESPRKYPLDYLYETSFQKWATAAEEPYAFTGEYRYGLEYYVVPGINTETQKPWREDNGVKDLFVYKDADGHVVTYIRCSNHNVASPPCTHYFEMTSPMKLGIVDLSYNRQHLGSWKEIQEKAKTFILTFPVKTN</sequence>
<evidence type="ECO:0008006" key="4">
    <source>
        <dbReference type="Google" id="ProtNLM"/>
    </source>
</evidence>
<feature type="region of interest" description="Disordered" evidence="1">
    <location>
        <begin position="32"/>
        <end position="70"/>
    </location>
</feature>
<dbReference type="Proteomes" id="UP000190837">
    <property type="component" value="Unassembled WGS sequence"/>
</dbReference>
<dbReference type="AlphaFoldDB" id="A0A1C3H2E2"/>
<dbReference type="EMBL" id="FKLO01000017">
    <property type="protein sequence ID" value="SAM58024.1"/>
    <property type="molecule type" value="Genomic_DNA"/>
</dbReference>
<dbReference type="RefSeq" id="WP_079539307.1">
    <property type="nucleotide sequence ID" value="NZ_CP171111.1"/>
</dbReference>
<feature type="compositionally biased region" description="Low complexity" evidence="1">
    <location>
        <begin position="32"/>
        <end position="56"/>
    </location>
</feature>
<dbReference type="InterPro" id="IPR049732">
    <property type="entry name" value="Smlt3025-like"/>
</dbReference>
<organism evidence="2 3">
    <name type="scientific">Cardiobacterium hominis</name>
    <dbReference type="NCBI Taxonomy" id="2718"/>
    <lineage>
        <taxon>Bacteria</taxon>
        <taxon>Pseudomonadati</taxon>
        <taxon>Pseudomonadota</taxon>
        <taxon>Gammaproteobacteria</taxon>
        <taxon>Cardiobacteriales</taxon>
        <taxon>Cardiobacteriaceae</taxon>
        <taxon>Cardiobacterium</taxon>
    </lineage>
</organism>
<evidence type="ECO:0000256" key="1">
    <source>
        <dbReference type="SAM" id="MobiDB-lite"/>
    </source>
</evidence>
<protein>
    <recommendedName>
        <fullName evidence="4">Lipoprotein</fullName>
    </recommendedName>
</protein>
<accession>A0A1C3H2E2</accession>
<proteinExistence type="predicted"/>
<evidence type="ECO:0000313" key="3">
    <source>
        <dbReference type="Proteomes" id="UP000190837"/>
    </source>
</evidence>
<dbReference type="PROSITE" id="PS51257">
    <property type="entry name" value="PROKAR_LIPOPROTEIN"/>
    <property type="match status" value="1"/>
</dbReference>
<gene>
    <name evidence="2" type="ORF">CHUV0807_0377</name>
</gene>
<reference evidence="3" key="1">
    <citation type="submission" date="2016-04" db="EMBL/GenBank/DDBJ databases">
        <authorList>
            <person name="Tagini F."/>
        </authorList>
    </citation>
    <scope>NUCLEOTIDE SEQUENCE [LARGE SCALE GENOMIC DNA]</scope>
    <source>
        <strain evidence="3">CHUV0807</strain>
    </source>
</reference>